<comment type="caution">
    <text evidence="8">The sequence shown here is derived from an EMBL/GenBank/DDBJ whole genome shotgun (WGS) entry which is preliminary data.</text>
</comment>
<dbReference type="Gene3D" id="2.170.150.80">
    <property type="entry name" value="NAC domain"/>
    <property type="match status" value="1"/>
</dbReference>
<keyword evidence="5" id="KW-0539">Nucleus</keyword>
<evidence type="ECO:0000256" key="1">
    <source>
        <dbReference type="ARBA" id="ARBA00004123"/>
    </source>
</evidence>
<feature type="compositionally biased region" description="Pro residues" evidence="6">
    <location>
        <begin position="319"/>
        <end position="343"/>
    </location>
</feature>
<keyword evidence="4" id="KW-0804">Transcription</keyword>
<dbReference type="AlphaFoldDB" id="A0A3L6RC40"/>
<dbReference type="EMBL" id="PQIB02000009">
    <property type="protein sequence ID" value="RLN00243.1"/>
    <property type="molecule type" value="Genomic_DNA"/>
</dbReference>
<feature type="compositionally biased region" description="Basic and acidic residues" evidence="6">
    <location>
        <begin position="372"/>
        <end position="393"/>
    </location>
</feature>
<evidence type="ECO:0000313" key="9">
    <source>
        <dbReference type="Proteomes" id="UP000275267"/>
    </source>
</evidence>
<organism evidence="8 9">
    <name type="scientific">Panicum miliaceum</name>
    <name type="common">Proso millet</name>
    <name type="synonym">Broomcorn millet</name>
    <dbReference type="NCBI Taxonomy" id="4540"/>
    <lineage>
        <taxon>Eukaryota</taxon>
        <taxon>Viridiplantae</taxon>
        <taxon>Streptophyta</taxon>
        <taxon>Embryophyta</taxon>
        <taxon>Tracheophyta</taxon>
        <taxon>Spermatophyta</taxon>
        <taxon>Magnoliopsida</taxon>
        <taxon>Liliopsida</taxon>
        <taxon>Poales</taxon>
        <taxon>Poaceae</taxon>
        <taxon>PACMAD clade</taxon>
        <taxon>Panicoideae</taxon>
        <taxon>Panicodae</taxon>
        <taxon>Paniceae</taxon>
        <taxon>Panicinae</taxon>
        <taxon>Panicum</taxon>
        <taxon>Panicum sect. Panicum</taxon>
    </lineage>
</organism>
<evidence type="ECO:0000256" key="4">
    <source>
        <dbReference type="ARBA" id="ARBA00023163"/>
    </source>
</evidence>
<dbReference type="Proteomes" id="UP000275267">
    <property type="component" value="Unassembled WGS sequence"/>
</dbReference>
<dbReference type="InterPro" id="IPR036093">
    <property type="entry name" value="NAC_dom_sf"/>
</dbReference>
<dbReference type="GO" id="GO:0006355">
    <property type="term" value="P:regulation of DNA-templated transcription"/>
    <property type="evidence" value="ECO:0007669"/>
    <property type="project" value="InterPro"/>
</dbReference>
<accession>A0A3L6RC40</accession>
<evidence type="ECO:0000256" key="3">
    <source>
        <dbReference type="ARBA" id="ARBA00023125"/>
    </source>
</evidence>
<gene>
    <name evidence="8" type="ORF">C2845_PM06G16130</name>
</gene>
<feature type="compositionally biased region" description="Pro residues" evidence="6">
    <location>
        <begin position="291"/>
        <end position="300"/>
    </location>
</feature>
<dbReference type="SUPFAM" id="SSF101941">
    <property type="entry name" value="NAC domain"/>
    <property type="match status" value="1"/>
</dbReference>
<keyword evidence="9" id="KW-1185">Reference proteome</keyword>
<feature type="compositionally biased region" description="Polar residues" evidence="6">
    <location>
        <begin position="408"/>
        <end position="417"/>
    </location>
</feature>
<evidence type="ECO:0000256" key="2">
    <source>
        <dbReference type="ARBA" id="ARBA00023015"/>
    </source>
</evidence>
<name>A0A3L6RC40_PANMI</name>
<keyword evidence="2" id="KW-0805">Transcription regulation</keyword>
<dbReference type="InterPro" id="IPR003441">
    <property type="entry name" value="NAC-dom"/>
</dbReference>
<evidence type="ECO:0000313" key="8">
    <source>
        <dbReference type="EMBL" id="RLN00243.1"/>
    </source>
</evidence>
<evidence type="ECO:0000256" key="5">
    <source>
        <dbReference type="ARBA" id="ARBA00023242"/>
    </source>
</evidence>
<feature type="compositionally biased region" description="Low complexity" evidence="6">
    <location>
        <begin position="251"/>
        <end position="264"/>
    </location>
</feature>
<evidence type="ECO:0000259" key="7">
    <source>
        <dbReference type="PROSITE" id="PS51005"/>
    </source>
</evidence>
<reference evidence="9" key="1">
    <citation type="journal article" date="2019" name="Nat. Commun.">
        <title>The genome of broomcorn millet.</title>
        <authorList>
            <person name="Zou C."/>
            <person name="Miki D."/>
            <person name="Li D."/>
            <person name="Tang Q."/>
            <person name="Xiao L."/>
            <person name="Rajput S."/>
            <person name="Deng P."/>
            <person name="Jia W."/>
            <person name="Huang R."/>
            <person name="Zhang M."/>
            <person name="Sun Y."/>
            <person name="Hu J."/>
            <person name="Fu X."/>
            <person name="Schnable P.S."/>
            <person name="Li F."/>
            <person name="Zhang H."/>
            <person name="Feng B."/>
            <person name="Zhu X."/>
            <person name="Liu R."/>
            <person name="Schnable J.C."/>
            <person name="Zhu J.-K."/>
            <person name="Zhang H."/>
        </authorList>
    </citation>
    <scope>NUCLEOTIDE SEQUENCE [LARGE SCALE GENOMIC DNA]</scope>
</reference>
<dbReference type="PROSITE" id="PS51005">
    <property type="entry name" value="NAC"/>
    <property type="match status" value="1"/>
</dbReference>
<feature type="compositionally biased region" description="Low complexity" evidence="6">
    <location>
        <begin position="274"/>
        <end position="290"/>
    </location>
</feature>
<feature type="domain" description="NAC" evidence="7">
    <location>
        <begin position="9"/>
        <end position="159"/>
    </location>
</feature>
<feature type="region of interest" description="Disordered" evidence="6">
    <location>
        <begin position="239"/>
        <end position="423"/>
    </location>
</feature>
<proteinExistence type="predicted"/>
<keyword evidence="3" id="KW-0238">DNA-binding</keyword>
<sequence length="423" mass="46237">MASLGPEIFSRGFRLNPTPLEATTYYLQQLLAVAPLHEAIRPFIHHADVYACEPGELARQFRPLPRTGHRFFFTHCKLQQPHKAGKAGRATRAAGAGSWHSQGVTDIVDRKKVKVGEMRKLRYKKGGAYTDWLMDEYSCCLQDAVVGDRQYVFCNIYVSPRAAPGCVARQESAAFFAPPAPVVIAQAPPPKRPAPQVAEPPCPKRTRGAVVAPTPPMVQAAAGCTAYFAPPRPCVPNRTVAPPSTPSVIRSSLAPAPTRLAAPPSRTPAPARPQPVAQPKQQICLGGVAPPSTPSVPGPSPASAQPPASAPTRLAAPPRRTPAPAPPQPVRQPKQQMPPPIPPVVRACHMPVQAPAHHCRPQPSAQTKKKTRDPFEAAEPREREMKQRRKESQHLICRPRSPLRRFKMTTSTRTTWQRPWKRP</sequence>
<dbReference type="GO" id="GO:0005634">
    <property type="term" value="C:nucleus"/>
    <property type="evidence" value="ECO:0007669"/>
    <property type="project" value="UniProtKB-SubCell"/>
</dbReference>
<dbReference type="OrthoDB" id="696608at2759"/>
<dbReference type="GO" id="GO:0003677">
    <property type="term" value="F:DNA binding"/>
    <property type="evidence" value="ECO:0007669"/>
    <property type="project" value="UniProtKB-KW"/>
</dbReference>
<protein>
    <recommendedName>
        <fullName evidence="7">NAC domain-containing protein</fullName>
    </recommendedName>
</protein>
<feature type="compositionally biased region" description="Low complexity" evidence="6">
    <location>
        <begin position="301"/>
        <end position="318"/>
    </location>
</feature>
<dbReference type="Pfam" id="PF02365">
    <property type="entry name" value="NAM"/>
    <property type="match status" value="1"/>
</dbReference>
<dbReference type="STRING" id="4540.A0A3L6RC40"/>
<comment type="subcellular location">
    <subcellularLocation>
        <location evidence="1">Nucleus</location>
    </subcellularLocation>
</comment>
<evidence type="ECO:0000256" key="6">
    <source>
        <dbReference type="SAM" id="MobiDB-lite"/>
    </source>
</evidence>
<dbReference type="PANTHER" id="PTHR31989">
    <property type="entry name" value="NAC DOMAIN-CONTAINING PROTEIN 82-RELATED"/>
    <property type="match status" value="1"/>
</dbReference>